<protein>
    <submittedName>
        <fullName evidence="2">Uncharacterized protein</fullName>
    </submittedName>
</protein>
<dbReference type="EMBL" id="QEWP01000017">
    <property type="protein sequence ID" value="PWD98235.1"/>
    <property type="molecule type" value="Genomic_DNA"/>
</dbReference>
<evidence type="ECO:0000256" key="1">
    <source>
        <dbReference type="SAM" id="Phobius"/>
    </source>
</evidence>
<reference evidence="2 3" key="1">
    <citation type="submission" date="2018-05" db="EMBL/GenBank/DDBJ databases">
        <title>Marinilabilia rubrum sp. nov., isolated from saltern sediment.</title>
        <authorList>
            <person name="Zhang R."/>
        </authorList>
    </citation>
    <scope>NUCLEOTIDE SEQUENCE [LARGE SCALE GENOMIC DNA]</scope>
    <source>
        <strain evidence="2 3">WTE16</strain>
    </source>
</reference>
<proteinExistence type="predicted"/>
<keyword evidence="1" id="KW-1133">Transmembrane helix</keyword>
<keyword evidence="3" id="KW-1185">Reference proteome</keyword>
<evidence type="ECO:0000313" key="2">
    <source>
        <dbReference type="EMBL" id="PWD98235.1"/>
    </source>
</evidence>
<dbReference type="AlphaFoldDB" id="A0A2U2B5A9"/>
<comment type="caution">
    <text evidence="2">The sequence shown here is derived from an EMBL/GenBank/DDBJ whole genome shotgun (WGS) entry which is preliminary data.</text>
</comment>
<organism evidence="2 3">
    <name type="scientific">Marinilabilia rubra</name>
    <dbReference type="NCBI Taxonomy" id="2162893"/>
    <lineage>
        <taxon>Bacteria</taxon>
        <taxon>Pseudomonadati</taxon>
        <taxon>Bacteroidota</taxon>
        <taxon>Bacteroidia</taxon>
        <taxon>Marinilabiliales</taxon>
        <taxon>Marinilabiliaceae</taxon>
        <taxon>Marinilabilia</taxon>
    </lineage>
</organism>
<keyword evidence="1" id="KW-0812">Transmembrane</keyword>
<keyword evidence="1" id="KW-0472">Membrane</keyword>
<feature type="transmembrane region" description="Helical" evidence="1">
    <location>
        <begin position="88"/>
        <end position="106"/>
    </location>
</feature>
<accession>A0A2U2B5A9</accession>
<dbReference type="Proteomes" id="UP000244956">
    <property type="component" value="Unassembled WGS sequence"/>
</dbReference>
<name>A0A2U2B5A9_9BACT</name>
<evidence type="ECO:0000313" key="3">
    <source>
        <dbReference type="Proteomes" id="UP000244956"/>
    </source>
</evidence>
<sequence>MSLSLLRAQYKPEIIGTIQNEIYASAGQYAPGKTIPYKLQDYHSHQQNIAGLLHDYCAFIINYLQLFLNTTIICFVAGLLMARPIFCWWLVEGSLVAIAHFFLLMAQFKPK</sequence>
<gene>
    <name evidence="2" type="ORF">DDZ16_16505</name>
</gene>
<feature type="transmembrane region" description="Helical" evidence="1">
    <location>
        <begin position="56"/>
        <end position="82"/>
    </location>
</feature>